<feature type="transmembrane region" description="Helical" evidence="1">
    <location>
        <begin position="295"/>
        <end position="314"/>
    </location>
</feature>
<proteinExistence type="predicted"/>
<feature type="transmembrane region" description="Helical" evidence="1">
    <location>
        <begin position="84"/>
        <end position="106"/>
    </location>
</feature>
<keyword evidence="1" id="KW-1133">Transmembrane helix</keyword>
<evidence type="ECO:0000313" key="2">
    <source>
        <dbReference type="EMBL" id="AKT37154.1"/>
    </source>
</evidence>
<name>A0A0K1E8H6_CHOCO</name>
<keyword evidence="3" id="KW-1185">Reference proteome</keyword>
<keyword evidence="1" id="KW-0472">Membrane</keyword>
<dbReference type="AlphaFoldDB" id="A0A0K1E8H6"/>
<feature type="transmembrane region" description="Helical" evidence="1">
    <location>
        <begin position="504"/>
        <end position="525"/>
    </location>
</feature>
<feature type="transmembrane region" description="Helical" evidence="1">
    <location>
        <begin position="251"/>
        <end position="274"/>
    </location>
</feature>
<dbReference type="STRING" id="52.CMC5_012840"/>
<feature type="transmembrane region" description="Helical" evidence="1">
    <location>
        <begin position="410"/>
        <end position="434"/>
    </location>
</feature>
<evidence type="ECO:0000256" key="1">
    <source>
        <dbReference type="SAM" id="Phobius"/>
    </source>
</evidence>
<reference evidence="2 3" key="1">
    <citation type="submission" date="2015-07" db="EMBL/GenBank/DDBJ databases">
        <title>Genome analysis of myxobacterium Chondromyces crocatus Cm c5 reveals a high potential for natural compound synthesis and the genetic basis for the loss of fruiting body formation.</title>
        <authorList>
            <person name="Zaburannyi N."/>
            <person name="Bunk B."/>
            <person name="Maier J."/>
            <person name="Overmann J."/>
            <person name="Mueller R."/>
        </authorList>
    </citation>
    <scope>NUCLEOTIDE SEQUENCE [LARGE SCALE GENOMIC DNA]</scope>
    <source>
        <strain evidence="2 3">Cm c5</strain>
    </source>
</reference>
<feature type="transmembrane region" description="Helical" evidence="1">
    <location>
        <begin position="320"/>
        <end position="342"/>
    </location>
</feature>
<sequence>MSAQTGTPTISGPASTGWLSRVRFWLHQLRHAPNPIWLREMKQSVRLTRTPVFMTVLTVVLTLLIAFIGGVASTETSPAKTGVVLFHVFFSLAYLIVTLVGPAVAANSIAAEREGRTWEAVVLTGIPPADIARGKFLAAYTSMGMYIVMMAPVGALLFLFGGVTALEVIVAFALLFLIALVSVALGLAISSQMSNLRGAILLTLFCAACLASAAFVMGGPLLSVAVHEVWPGIIRGAPIWLPAAYERATFGLSYVLFLIVLPFLAIALPAWFLYEVTIANLSDPSDDRSSGVKRWFLVAMPLLTATAALPVSIVDVHDRVPAHFISMGAMVVFLSWATFLFASEPIGPSRRVLADWERSRASAFRRYLGPGVERTAFLLASLGIIALLMLTALGLIVLNDPAITSHEHHLQRLVCFASYAISFYLFMVGLAAFLRARSTTTIVVRLMLFSLLFGIAVGPWIFVAIASVISEARGDLTGAMAVGAPSPFYVFLMMARVGEADSEILMMAGAAAMLGWVTLGLALLVGARARCRQLLTAQAAIVAQTDEIVRAEDEQLSAAP</sequence>
<feature type="transmembrane region" description="Helical" evidence="1">
    <location>
        <begin position="143"/>
        <end position="163"/>
    </location>
</feature>
<feature type="transmembrane region" description="Helical" evidence="1">
    <location>
        <begin position="446"/>
        <end position="470"/>
    </location>
</feature>
<feature type="transmembrane region" description="Helical" evidence="1">
    <location>
        <begin position="51"/>
        <end position="72"/>
    </location>
</feature>
<dbReference type="KEGG" id="ccro:CMC5_012840"/>
<evidence type="ECO:0008006" key="4">
    <source>
        <dbReference type="Google" id="ProtNLM"/>
    </source>
</evidence>
<dbReference type="Proteomes" id="UP000067626">
    <property type="component" value="Chromosome"/>
</dbReference>
<dbReference type="EMBL" id="CP012159">
    <property type="protein sequence ID" value="AKT37154.1"/>
    <property type="molecule type" value="Genomic_DNA"/>
</dbReference>
<evidence type="ECO:0000313" key="3">
    <source>
        <dbReference type="Proteomes" id="UP000067626"/>
    </source>
</evidence>
<accession>A0A0K1E8H6</accession>
<feature type="transmembrane region" description="Helical" evidence="1">
    <location>
        <begin position="375"/>
        <end position="398"/>
    </location>
</feature>
<keyword evidence="1" id="KW-0812">Transmembrane</keyword>
<feature type="transmembrane region" description="Helical" evidence="1">
    <location>
        <begin position="201"/>
        <end position="222"/>
    </location>
</feature>
<gene>
    <name evidence="2" type="ORF">CMC5_012840</name>
</gene>
<organism evidence="2 3">
    <name type="scientific">Chondromyces crocatus</name>
    <dbReference type="NCBI Taxonomy" id="52"/>
    <lineage>
        <taxon>Bacteria</taxon>
        <taxon>Pseudomonadati</taxon>
        <taxon>Myxococcota</taxon>
        <taxon>Polyangia</taxon>
        <taxon>Polyangiales</taxon>
        <taxon>Polyangiaceae</taxon>
        <taxon>Chondromyces</taxon>
    </lineage>
</organism>
<feature type="transmembrane region" description="Helical" evidence="1">
    <location>
        <begin position="169"/>
        <end position="189"/>
    </location>
</feature>
<protein>
    <recommendedName>
        <fullName evidence="4">ABC transporter permease</fullName>
    </recommendedName>
</protein>